<keyword evidence="3" id="KW-0862">Zinc</keyword>
<evidence type="ECO:0000313" key="7">
    <source>
        <dbReference type="EMBL" id="GJT54830.1"/>
    </source>
</evidence>
<keyword evidence="1" id="KW-0479">Metal-binding</keyword>
<proteinExistence type="predicted"/>
<feature type="compositionally biased region" description="Polar residues" evidence="5">
    <location>
        <begin position="202"/>
        <end position="220"/>
    </location>
</feature>
<dbReference type="PROSITE" id="PS50966">
    <property type="entry name" value="ZF_SWIM"/>
    <property type="match status" value="1"/>
</dbReference>
<evidence type="ECO:0000256" key="1">
    <source>
        <dbReference type="ARBA" id="ARBA00022723"/>
    </source>
</evidence>
<dbReference type="InterPro" id="IPR007527">
    <property type="entry name" value="Znf_SWIM"/>
</dbReference>
<accession>A0ABQ5EV63</accession>
<reference evidence="7" key="2">
    <citation type="submission" date="2022-01" db="EMBL/GenBank/DDBJ databases">
        <authorList>
            <person name="Yamashiro T."/>
            <person name="Shiraishi A."/>
            <person name="Satake H."/>
            <person name="Nakayama K."/>
        </authorList>
    </citation>
    <scope>NUCLEOTIDE SEQUENCE</scope>
</reference>
<keyword evidence="8" id="KW-1185">Reference proteome</keyword>
<dbReference type="SMART" id="SM00575">
    <property type="entry name" value="ZnF_PMZ"/>
    <property type="match status" value="1"/>
</dbReference>
<evidence type="ECO:0000256" key="2">
    <source>
        <dbReference type="ARBA" id="ARBA00022771"/>
    </source>
</evidence>
<evidence type="ECO:0000256" key="5">
    <source>
        <dbReference type="SAM" id="MobiDB-lite"/>
    </source>
</evidence>
<feature type="domain" description="SWIM-type" evidence="6">
    <location>
        <begin position="56"/>
        <end position="92"/>
    </location>
</feature>
<dbReference type="Proteomes" id="UP001151760">
    <property type="component" value="Unassembled WGS sequence"/>
</dbReference>
<dbReference type="PANTHER" id="PTHR47718:SF17">
    <property type="entry name" value="PROTEIN FAR1-RELATED SEQUENCE 5-LIKE"/>
    <property type="match status" value="1"/>
</dbReference>
<dbReference type="EMBL" id="BQNB010016706">
    <property type="protein sequence ID" value="GJT54830.1"/>
    <property type="molecule type" value="Genomic_DNA"/>
</dbReference>
<evidence type="ECO:0000259" key="6">
    <source>
        <dbReference type="PROSITE" id="PS50966"/>
    </source>
</evidence>
<name>A0ABQ5EV63_9ASTR</name>
<comment type="caution">
    <text evidence="7">The sequence shown here is derived from an EMBL/GenBank/DDBJ whole genome shotgun (WGS) entry which is preliminary data.</text>
</comment>
<organism evidence="7 8">
    <name type="scientific">Tanacetum coccineum</name>
    <dbReference type="NCBI Taxonomy" id="301880"/>
    <lineage>
        <taxon>Eukaryota</taxon>
        <taxon>Viridiplantae</taxon>
        <taxon>Streptophyta</taxon>
        <taxon>Embryophyta</taxon>
        <taxon>Tracheophyta</taxon>
        <taxon>Spermatophyta</taxon>
        <taxon>Magnoliopsida</taxon>
        <taxon>eudicotyledons</taxon>
        <taxon>Gunneridae</taxon>
        <taxon>Pentapetalae</taxon>
        <taxon>asterids</taxon>
        <taxon>campanulids</taxon>
        <taxon>Asterales</taxon>
        <taxon>Asteraceae</taxon>
        <taxon>Asteroideae</taxon>
        <taxon>Anthemideae</taxon>
        <taxon>Anthemidinae</taxon>
        <taxon>Tanacetum</taxon>
    </lineage>
</organism>
<reference evidence="7" key="1">
    <citation type="journal article" date="2022" name="Int. J. Mol. Sci.">
        <title>Draft Genome of Tanacetum Coccineum: Genomic Comparison of Closely Related Tanacetum-Family Plants.</title>
        <authorList>
            <person name="Yamashiro T."/>
            <person name="Shiraishi A."/>
            <person name="Nakayama K."/>
            <person name="Satake H."/>
        </authorList>
    </citation>
    <scope>NUCLEOTIDE SEQUENCE</scope>
</reference>
<feature type="region of interest" description="Disordered" evidence="5">
    <location>
        <begin position="201"/>
        <end position="220"/>
    </location>
</feature>
<dbReference type="Pfam" id="PF04434">
    <property type="entry name" value="SWIM"/>
    <property type="match status" value="1"/>
</dbReference>
<gene>
    <name evidence="7" type="ORF">Tco_0989884</name>
</gene>
<evidence type="ECO:0000256" key="3">
    <source>
        <dbReference type="ARBA" id="ARBA00022833"/>
    </source>
</evidence>
<dbReference type="PANTHER" id="PTHR47718">
    <property type="entry name" value="OS01G0519700 PROTEIN"/>
    <property type="match status" value="1"/>
</dbReference>
<evidence type="ECO:0000313" key="8">
    <source>
        <dbReference type="Proteomes" id="UP001151760"/>
    </source>
</evidence>
<keyword evidence="2 4" id="KW-0863">Zinc-finger</keyword>
<dbReference type="InterPro" id="IPR006564">
    <property type="entry name" value="Znf_PMZ"/>
</dbReference>
<sequence>MSLKMRHVKSTLGPSFMIFKKRFVHHCMSMSLMMIDGTHKFCIKEIGPEVSSLGLFEVLFTPSYVTLSCSCKRFERYGLLCRHSFYALRICGVSEFPKRYVSIRWTRDVVTREKRTVFDGRNKFSDGSIRDETVKDIIGYVEYCIDKLASNIEELAKFRDRIQDIKSKVDTDLPNQRSMSDLKVISSALGVLKPSKVKIRNPLQSKNKGDQSNSRIIPSK</sequence>
<evidence type="ECO:0000256" key="4">
    <source>
        <dbReference type="PROSITE-ProRule" id="PRU00325"/>
    </source>
</evidence>
<protein>
    <submittedName>
        <fullName evidence="7">FAR1-related sequence 5-like protein</fullName>
    </submittedName>
</protein>